<keyword evidence="2" id="KW-1185">Reference proteome</keyword>
<organism evidence="1 2">
    <name type="scientific">Symbiodinium pilosum</name>
    <name type="common">Dinoflagellate</name>
    <dbReference type="NCBI Taxonomy" id="2952"/>
    <lineage>
        <taxon>Eukaryota</taxon>
        <taxon>Sar</taxon>
        <taxon>Alveolata</taxon>
        <taxon>Dinophyceae</taxon>
        <taxon>Suessiales</taxon>
        <taxon>Symbiodiniaceae</taxon>
        <taxon>Symbiodinium</taxon>
    </lineage>
</organism>
<protein>
    <submittedName>
        <fullName evidence="1">Uncharacterized protein</fullName>
    </submittedName>
</protein>
<name>A0A812SF85_SYMPI</name>
<dbReference type="AlphaFoldDB" id="A0A812SF85"/>
<evidence type="ECO:0000313" key="1">
    <source>
        <dbReference type="EMBL" id="CAE7475623.1"/>
    </source>
</evidence>
<dbReference type="EMBL" id="CAJNIZ010024313">
    <property type="protein sequence ID" value="CAE7475623.1"/>
    <property type="molecule type" value="Genomic_DNA"/>
</dbReference>
<sequence length="221" mass="23238">MPPGGQSWQLVAEACGGHGGGKLHEELLFSPGGRGGVAISNSSQACHVLGLDGQSSRSDFESPPNLSYPFLDHQGQTLALSDNSSRTPCSGKDWLRSTMRKPYGWYCFRKPDFFLTCDPQTMFCVGAVGTALVAHPATGKFRFLSENLFRAAPAGGRAPRGIGGVKRKAGHGGNGQCAAVKTRLATGPDFNSFTVREVTDVIGTEGAPGIRGLASIRPCQA</sequence>
<dbReference type="OrthoDB" id="10670330at2759"/>
<reference evidence="1" key="1">
    <citation type="submission" date="2021-02" db="EMBL/GenBank/DDBJ databases">
        <authorList>
            <person name="Dougan E. K."/>
            <person name="Rhodes N."/>
            <person name="Thang M."/>
            <person name="Chan C."/>
        </authorList>
    </citation>
    <scope>NUCLEOTIDE SEQUENCE</scope>
</reference>
<evidence type="ECO:0000313" key="2">
    <source>
        <dbReference type="Proteomes" id="UP000649617"/>
    </source>
</evidence>
<comment type="caution">
    <text evidence="1">The sequence shown here is derived from an EMBL/GenBank/DDBJ whole genome shotgun (WGS) entry which is preliminary data.</text>
</comment>
<dbReference type="Proteomes" id="UP000649617">
    <property type="component" value="Unassembled WGS sequence"/>
</dbReference>
<gene>
    <name evidence="1" type="ORF">SPIL2461_LOCUS12085</name>
</gene>
<proteinExistence type="predicted"/>
<accession>A0A812SF85</accession>